<gene>
    <name evidence="4" type="ORF">SAMN02982927_02112</name>
</gene>
<dbReference type="PROSITE" id="PS51186">
    <property type="entry name" value="GNAT"/>
    <property type="match status" value="1"/>
</dbReference>
<dbReference type="RefSeq" id="WP_093672748.1">
    <property type="nucleotide sequence ID" value="NZ_FOOY01000013.1"/>
</dbReference>
<reference evidence="5" key="1">
    <citation type="submission" date="2016-10" db="EMBL/GenBank/DDBJ databases">
        <authorList>
            <person name="Varghese N."/>
            <person name="Submissions S."/>
        </authorList>
    </citation>
    <scope>NUCLEOTIDE SEQUENCE [LARGE SCALE GENOMIC DNA]</scope>
    <source>
        <strain evidence="5">ATCC 700379</strain>
    </source>
</reference>
<evidence type="ECO:0000256" key="1">
    <source>
        <dbReference type="ARBA" id="ARBA00022679"/>
    </source>
</evidence>
<protein>
    <submittedName>
        <fullName evidence="4">Mycothiol synthase</fullName>
    </submittedName>
</protein>
<organism evidence="4 5">
    <name type="scientific">Sporolactobacillus nakayamae</name>
    <dbReference type="NCBI Taxonomy" id="269670"/>
    <lineage>
        <taxon>Bacteria</taxon>
        <taxon>Bacillati</taxon>
        <taxon>Bacillota</taxon>
        <taxon>Bacilli</taxon>
        <taxon>Bacillales</taxon>
        <taxon>Sporolactobacillaceae</taxon>
        <taxon>Sporolactobacillus</taxon>
    </lineage>
</organism>
<dbReference type="SUPFAM" id="SSF55729">
    <property type="entry name" value="Acyl-CoA N-acyltransferases (Nat)"/>
    <property type="match status" value="1"/>
</dbReference>
<dbReference type="Pfam" id="PF00583">
    <property type="entry name" value="Acetyltransf_1"/>
    <property type="match status" value="1"/>
</dbReference>
<dbReference type="Gene3D" id="3.40.630.30">
    <property type="match status" value="1"/>
</dbReference>
<feature type="domain" description="N-acetyltransferase" evidence="3">
    <location>
        <begin position="151"/>
        <end position="298"/>
    </location>
</feature>
<dbReference type="InterPro" id="IPR016181">
    <property type="entry name" value="Acyl_CoA_acyltransferase"/>
</dbReference>
<dbReference type="OrthoDB" id="9797826at2"/>
<keyword evidence="1" id="KW-0808">Transferase</keyword>
<evidence type="ECO:0000313" key="5">
    <source>
        <dbReference type="Proteomes" id="UP000198752"/>
    </source>
</evidence>
<dbReference type="InterPro" id="IPR050680">
    <property type="entry name" value="YpeA/RimI_acetyltransf"/>
</dbReference>
<evidence type="ECO:0000256" key="2">
    <source>
        <dbReference type="ARBA" id="ARBA00023315"/>
    </source>
</evidence>
<dbReference type="AlphaFoldDB" id="A0A1I2T5I3"/>
<name>A0A1I2T5I3_9BACL</name>
<dbReference type="PANTHER" id="PTHR43420">
    <property type="entry name" value="ACETYLTRANSFERASE"/>
    <property type="match status" value="1"/>
</dbReference>
<proteinExistence type="predicted"/>
<dbReference type="GO" id="GO:0016747">
    <property type="term" value="F:acyltransferase activity, transferring groups other than amino-acyl groups"/>
    <property type="evidence" value="ECO:0007669"/>
    <property type="project" value="InterPro"/>
</dbReference>
<evidence type="ECO:0000313" key="4">
    <source>
        <dbReference type="EMBL" id="SFG57471.1"/>
    </source>
</evidence>
<dbReference type="CDD" id="cd04301">
    <property type="entry name" value="NAT_SF"/>
    <property type="match status" value="1"/>
</dbReference>
<keyword evidence="5" id="KW-1185">Reference proteome</keyword>
<keyword evidence="2" id="KW-0012">Acyltransferase</keyword>
<evidence type="ECO:0000259" key="3">
    <source>
        <dbReference type="PROSITE" id="PS51186"/>
    </source>
</evidence>
<accession>A0A1I2T5I3</accession>
<dbReference type="Proteomes" id="UP000198752">
    <property type="component" value="Unassembled WGS sequence"/>
</dbReference>
<sequence>MTIDYLTEARVPDFVAYCKKHRTEVDDSFLYDENLADFTPDEENPTYVLLNKEGIIVGAASLLMDDYYRRSKRGRFRIFHCESKDIKDYQLLLDTMKKNAAGLDELSLFSQTTDAAFIKKIENLNFVKWRYSFLLVKEDLPPVPVDLPDGFTVRPFRPGKDEAIWATVRNAGFAKLLGSETPVTPDMVAKMISESDYLENGMRVLYHGDKAVGIVRGADDLYEDAPIMNIGPLAIIPEYQGQGLGRALLRASINFAREKTYSSAILCVNGENERAKTLYLSEGFKQVEAVVCYTYSLI</sequence>
<dbReference type="STRING" id="269670.SAMN02982927_02112"/>
<dbReference type="EMBL" id="FOOY01000013">
    <property type="protein sequence ID" value="SFG57471.1"/>
    <property type="molecule type" value="Genomic_DNA"/>
</dbReference>
<dbReference type="InterPro" id="IPR000182">
    <property type="entry name" value="GNAT_dom"/>
</dbReference>